<gene>
    <name evidence="2" type="ORF">PBY51_015629</name>
</gene>
<dbReference type="AlphaFoldDB" id="A0AAN8ARG5"/>
<proteinExistence type="predicted"/>
<sequence>MSRKRLQPPSAKKIFRGKRHTDGGSVLKPVLCGLRRSRRASVVLSESQMRLHMFCSPSNDPVLRGDEARGRGSDLIPEGLPTLICGFVWMTLVEMYSSVALLVGN</sequence>
<evidence type="ECO:0000313" key="2">
    <source>
        <dbReference type="EMBL" id="KAK5864383.1"/>
    </source>
</evidence>
<accession>A0AAN8ARG5</accession>
<name>A0AAN8ARG5_ELEMC</name>
<dbReference type="Proteomes" id="UP001346869">
    <property type="component" value="Unassembled WGS sequence"/>
</dbReference>
<reference evidence="2 3" key="1">
    <citation type="journal article" date="2023" name="Genes (Basel)">
        <title>Chromosome-Level Genome Assembly and Circadian Gene Repertoire of the Patagonia Blennie Eleginops maclovinus-The Closest Ancestral Proxy of Antarctic Cryonotothenioids.</title>
        <authorList>
            <person name="Cheng C.C."/>
            <person name="Rivera-Colon A.G."/>
            <person name="Minhas B.F."/>
            <person name="Wilson L."/>
            <person name="Rayamajhi N."/>
            <person name="Vargas-Chacoff L."/>
            <person name="Catchen J.M."/>
        </authorList>
    </citation>
    <scope>NUCLEOTIDE SEQUENCE [LARGE SCALE GENOMIC DNA]</scope>
    <source>
        <strain evidence="2">JMC-PN-2008</strain>
    </source>
</reference>
<dbReference type="EMBL" id="JAUZQC010000010">
    <property type="protein sequence ID" value="KAK5864383.1"/>
    <property type="molecule type" value="Genomic_DNA"/>
</dbReference>
<organism evidence="2 3">
    <name type="scientific">Eleginops maclovinus</name>
    <name type="common">Patagonian blennie</name>
    <name type="synonym">Eleginus maclovinus</name>
    <dbReference type="NCBI Taxonomy" id="56733"/>
    <lineage>
        <taxon>Eukaryota</taxon>
        <taxon>Metazoa</taxon>
        <taxon>Chordata</taxon>
        <taxon>Craniata</taxon>
        <taxon>Vertebrata</taxon>
        <taxon>Euteleostomi</taxon>
        <taxon>Actinopterygii</taxon>
        <taxon>Neopterygii</taxon>
        <taxon>Teleostei</taxon>
        <taxon>Neoteleostei</taxon>
        <taxon>Acanthomorphata</taxon>
        <taxon>Eupercaria</taxon>
        <taxon>Perciformes</taxon>
        <taxon>Notothenioidei</taxon>
        <taxon>Eleginopidae</taxon>
        <taxon>Eleginops</taxon>
    </lineage>
</organism>
<evidence type="ECO:0000256" key="1">
    <source>
        <dbReference type="SAM" id="MobiDB-lite"/>
    </source>
</evidence>
<protein>
    <submittedName>
        <fullName evidence="2">Uncharacterized protein</fullName>
    </submittedName>
</protein>
<keyword evidence="3" id="KW-1185">Reference proteome</keyword>
<comment type="caution">
    <text evidence="2">The sequence shown here is derived from an EMBL/GenBank/DDBJ whole genome shotgun (WGS) entry which is preliminary data.</text>
</comment>
<reference evidence="2 3" key="2">
    <citation type="journal article" date="2023" name="Mol. Biol. Evol.">
        <title>Genomics of Secondarily Temperate Adaptation in the Only Non-Antarctic Icefish.</title>
        <authorList>
            <person name="Rivera-Colon A.G."/>
            <person name="Rayamajhi N."/>
            <person name="Minhas B.F."/>
            <person name="Madrigal G."/>
            <person name="Bilyk K.T."/>
            <person name="Yoon V."/>
            <person name="Hune M."/>
            <person name="Gregory S."/>
            <person name="Cheng C.H.C."/>
            <person name="Catchen J.M."/>
        </authorList>
    </citation>
    <scope>NUCLEOTIDE SEQUENCE [LARGE SCALE GENOMIC DNA]</scope>
    <source>
        <strain evidence="2">JMC-PN-2008</strain>
    </source>
</reference>
<feature type="region of interest" description="Disordered" evidence="1">
    <location>
        <begin position="1"/>
        <end position="23"/>
    </location>
</feature>
<evidence type="ECO:0000313" key="3">
    <source>
        <dbReference type="Proteomes" id="UP001346869"/>
    </source>
</evidence>